<gene>
    <name evidence="2" type="ORF">ACH5RR_039189</name>
</gene>
<comment type="caution">
    <text evidence="2">The sequence shown here is derived from an EMBL/GenBank/DDBJ whole genome shotgun (WGS) entry which is preliminary data.</text>
</comment>
<evidence type="ECO:0000313" key="2">
    <source>
        <dbReference type="EMBL" id="KAL3500096.1"/>
    </source>
</evidence>
<feature type="region of interest" description="Disordered" evidence="1">
    <location>
        <begin position="135"/>
        <end position="155"/>
    </location>
</feature>
<dbReference type="Proteomes" id="UP001630127">
    <property type="component" value="Unassembled WGS sequence"/>
</dbReference>
<dbReference type="PANTHER" id="PTHR37610">
    <property type="entry name" value="CCHC-TYPE DOMAIN-CONTAINING PROTEIN"/>
    <property type="match status" value="1"/>
</dbReference>
<proteinExistence type="predicted"/>
<evidence type="ECO:0000256" key="1">
    <source>
        <dbReference type="SAM" id="MobiDB-lite"/>
    </source>
</evidence>
<organism evidence="2 3">
    <name type="scientific">Cinchona calisaya</name>
    <dbReference type="NCBI Taxonomy" id="153742"/>
    <lineage>
        <taxon>Eukaryota</taxon>
        <taxon>Viridiplantae</taxon>
        <taxon>Streptophyta</taxon>
        <taxon>Embryophyta</taxon>
        <taxon>Tracheophyta</taxon>
        <taxon>Spermatophyta</taxon>
        <taxon>Magnoliopsida</taxon>
        <taxon>eudicotyledons</taxon>
        <taxon>Gunneridae</taxon>
        <taxon>Pentapetalae</taxon>
        <taxon>asterids</taxon>
        <taxon>lamiids</taxon>
        <taxon>Gentianales</taxon>
        <taxon>Rubiaceae</taxon>
        <taxon>Cinchonoideae</taxon>
        <taxon>Cinchoneae</taxon>
        <taxon>Cinchona</taxon>
    </lineage>
</organism>
<name>A0ABD2Y012_9GENT</name>
<feature type="compositionally biased region" description="Basic and acidic residues" evidence="1">
    <location>
        <begin position="136"/>
        <end position="145"/>
    </location>
</feature>
<dbReference type="AlphaFoldDB" id="A0ABD2Y012"/>
<reference evidence="2 3" key="1">
    <citation type="submission" date="2024-11" db="EMBL/GenBank/DDBJ databases">
        <title>A near-complete genome assembly of Cinchona calisaya.</title>
        <authorList>
            <person name="Lian D.C."/>
            <person name="Zhao X.W."/>
            <person name="Wei L."/>
        </authorList>
    </citation>
    <scope>NUCLEOTIDE SEQUENCE [LARGE SCALE GENOMIC DNA]</scope>
    <source>
        <tissue evidence="2">Nenye</tissue>
    </source>
</reference>
<keyword evidence="3" id="KW-1185">Reference proteome</keyword>
<accession>A0ABD2Y012</accession>
<sequence>MSKKGIESSETKSIPVVVQSEGVFNAGIILNESNYDVWSQFMEMHIAEREKLSYIRYKMKQPVESEDGYEKRYAENQKVKRWLLMSMTLEIMKRYLRLPTAHKIWSALSKAFYDGSDELQVFALNQKAFTSKQSRKPSEWWDHSRASRKGNSKKTPTVAIAKTNIGDDAVEKGSALVATTNVCGEYQKGIQTLDYDIVTYDYDQSDAKIDTEKGDINDMTLDLDSHLEAEEVPESQDPQFLAGSSTFGKNHLGASGAEVVKKKGCMHDGIDLSFIPSANDHQQPIEQDEGDNGIQENMLVITQIQAQGILVKPPTLEVISNGFEVLIVPDEVAQLMTTVDVEVTTALTSPKGKEIAIQG</sequence>
<evidence type="ECO:0000313" key="3">
    <source>
        <dbReference type="Proteomes" id="UP001630127"/>
    </source>
</evidence>
<dbReference type="EMBL" id="JBJUIK010000016">
    <property type="protein sequence ID" value="KAL3500096.1"/>
    <property type="molecule type" value="Genomic_DNA"/>
</dbReference>
<dbReference type="PANTHER" id="PTHR37610:SF45">
    <property type="entry name" value="RETROTRANSPOSON GAG DOMAIN-CONTAINING PROTEIN"/>
    <property type="match status" value="1"/>
</dbReference>
<protein>
    <submittedName>
        <fullName evidence="2">Uncharacterized protein</fullName>
    </submittedName>
</protein>